<evidence type="ECO:0000313" key="5">
    <source>
        <dbReference type="EMBL" id="KKM46152.1"/>
    </source>
</evidence>
<comment type="caution">
    <text evidence="5">The sequence shown here is derived from an EMBL/GenBank/DDBJ whole genome shotgun (WGS) entry which is preliminary data.</text>
</comment>
<dbReference type="SUPFAM" id="SSF51735">
    <property type="entry name" value="NAD(P)-binding Rossmann-fold domains"/>
    <property type="match status" value="1"/>
</dbReference>
<dbReference type="RefSeq" id="WP_027692608.1">
    <property type="nucleotide sequence ID" value="NZ_CP010848.1"/>
</dbReference>
<feature type="domain" description="Ketoreductase" evidence="4">
    <location>
        <begin position="4"/>
        <end position="187"/>
    </location>
</feature>
<evidence type="ECO:0000256" key="2">
    <source>
        <dbReference type="ARBA" id="ARBA00023002"/>
    </source>
</evidence>
<dbReference type="AlphaFoldDB" id="A0A0C5BDU1"/>
<evidence type="ECO:0000259" key="4">
    <source>
        <dbReference type="SMART" id="SM00822"/>
    </source>
</evidence>
<dbReference type="InterPro" id="IPR002347">
    <property type="entry name" value="SDR_fam"/>
</dbReference>
<dbReference type="GO" id="GO:0016491">
    <property type="term" value="F:oxidoreductase activity"/>
    <property type="evidence" value="ECO:0007669"/>
    <property type="project" value="UniProtKB-KW"/>
</dbReference>
<gene>
    <name evidence="6" type="ORF">C5C51_02330</name>
    <name evidence="5" type="ORF">VT73_03570</name>
</gene>
<dbReference type="Gene3D" id="3.40.50.720">
    <property type="entry name" value="NAD(P)-binding Rossmann-like Domain"/>
    <property type="match status" value="1"/>
</dbReference>
<protein>
    <submittedName>
        <fullName evidence="6">SDR family NAD(P)-dependent oxidoreductase</fullName>
    </submittedName>
    <submittedName>
        <fullName evidence="5">Short-chain dehydrogenase</fullName>
    </submittedName>
</protein>
<organism evidence="5 7">
    <name type="scientific">Rathayibacter toxicus</name>
    <dbReference type="NCBI Taxonomy" id="145458"/>
    <lineage>
        <taxon>Bacteria</taxon>
        <taxon>Bacillati</taxon>
        <taxon>Actinomycetota</taxon>
        <taxon>Actinomycetes</taxon>
        <taxon>Micrococcales</taxon>
        <taxon>Microbacteriaceae</taxon>
        <taxon>Rathayibacter</taxon>
    </lineage>
</organism>
<sequence length="282" mass="29851">MPRPLLLVTGSSTGIGRATVIEAARSGWSVVASVLDLEDTDGLRAAIKEARVTVDIRQLDVTDTDSIDTCLREIEEEHGSLDGLVNNAGVGHLGITEFDDSAQLRRVMEVNFFGTVALTRAALPQLRCSRGRIVTVSSVAGIIGQPFSENYCASQFALEGFFETLAPVAASVGVQVSLIEPGPVRSGFIHNTGIDVGAVVTRAGPYAPALTAYLDRVTSSFASSYAQDPSEVAAVIVATLRDPEPPLRRQTSEWAHGFVARKLSDTDGSTVASAIRGWIGSH</sequence>
<dbReference type="SMART" id="SM00822">
    <property type="entry name" value="PKS_KR"/>
    <property type="match status" value="1"/>
</dbReference>
<dbReference type="GO" id="GO:0005829">
    <property type="term" value="C:cytosol"/>
    <property type="evidence" value="ECO:0007669"/>
    <property type="project" value="TreeGrafter"/>
</dbReference>
<dbReference type="KEGG" id="rtx:TI83_02555"/>
<name>A0A0C5BDU1_9MICO</name>
<dbReference type="PANTHER" id="PTHR43391">
    <property type="entry name" value="RETINOL DEHYDROGENASE-RELATED"/>
    <property type="match status" value="1"/>
</dbReference>
<keyword evidence="2" id="KW-0560">Oxidoreductase</keyword>
<dbReference type="EMBL" id="LBFI01000024">
    <property type="protein sequence ID" value="KKM46152.1"/>
    <property type="molecule type" value="Genomic_DNA"/>
</dbReference>
<dbReference type="KEGG" id="rtc:APU90_03920"/>
<dbReference type="PRINTS" id="PR00081">
    <property type="entry name" value="GDHRDH"/>
</dbReference>
<dbReference type="InterPro" id="IPR057326">
    <property type="entry name" value="KR_dom"/>
</dbReference>
<dbReference type="PATRIC" id="fig|145458.7.peg.601"/>
<dbReference type="PANTHER" id="PTHR43391:SF86">
    <property type="entry name" value="SHORT-CHAIN DEHYDROGENASE_REDUCTASE FAMILY PROTEIN"/>
    <property type="match status" value="1"/>
</dbReference>
<comment type="similarity">
    <text evidence="1 3">Belongs to the short-chain dehydrogenases/reductases (SDR) family.</text>
</comment>
<accession>A0A0C5BDU1</accession>
<reference evidence="6 8" key="2">
    <citation type="submission" date="2018-02" db="EMBL/GenBank/DDBJ databases">
        <title>Bacteriophage NCPPB3778 and a type I-E CRISPR drive the evolution of the US Biological Select Agent, Rathayibacter toxicus.</title>
        <authorList>
            <person name="Davis E.W.II."/>
            <person name="Tabima J.F."/>
            <person name="Weisberg A.J."/>
            <person name="Lopes L.D."/>
            <person name="Wiseman M.S."/>
            <person name="Wiseman M.S."/>
            <person name="Pupko T."/>
            <person name="Belcher M.S."/>
            <person name="Sechler A.J."/>
            <person name="Tancos M.A."/>
            <person name="Schroeder B.K."/>
            <person name="Murray T.D."/>
            <person name="Luster D.G."/>
            <person name="Schneider W.L."/>
            <person name="Rogers E."/>
            <person name="Andreote F.D."/>
            <person name="Grunwald N.J."/>
            <person name="Putnam M.L."/>
            <person name="Chang J.H."/>
        </authorList>
    </citation>
    <scope>NUCLEOTIDE SEQUENCE [LARGE SCALE GENOMIC DNA]</scope>
    <source>
        <strain evidence="6 8">FH99</strain>
    </source>
</reference>
<evidence type="ECO:0000313" key="8">
    <source>
        <dbReference type="Proteomes" id="UP000237966"/>
    </source>
</evidence>
<dbReference type="Pfam" id="PF00106">
    <property type="entry name" value="adh_short"/>
    <property type="match status" value="1"/>
</dbReference>
<keyword evidence="7" id="KW-1185">Reference proteome</keyword>
<dbReference type="Proteomes" id="UP000052979">
    <property type="component" value="Unassembled WGS sequence"/>
</dbReference>
<dbReference type="PRINTS" id="PR00080">
    <property type="entry name" value="SDRFAMILY"/>
</dbReference>
<evidence type="ECO:0000313" key="6">
    <source>
        <dbReference type="EMBL" id="PPI16263.1"/>
    </source>
</evidence>
<dbReference type="eggNOG" id="COG4221">
    <property type="taxonomic scope" value="Bacteria"/>
</dbReference>
<evidence type="ECO:0000313" key="7">
    <source>
        <dbReference type="Proteomes" id="UP000052979"/>
    </source>
</evidence>
<dbReference type="GeneID" id="93667854"/>
<dbReference type="Proteomes" id="UP000237966">
    <property type="component" value="Unassembled WGS sequence"/>
</dbReference>
<evidence type="ECO:0000256" key="1">
    <source>
        <dbReference type="ARBA" id="ARBA00006484"/>
    </source>
</evidence>
<dbReference type="EMBL" id="PSWU01000004">
    <property type="protein sequence ID" value="PPI16263.1"/>
    <property type="molecule type" value="Genomic_DNA"/>
</dbReference>
<dbReference type="OrthoDB" id="9792003at2"/>
<dbReference type="CDD" id="cd05374">
    <property type="entry name" value="17beta-HSD-like_SDR_c"/>
    <property type="match status" value="1"/>
</dbReference>
<dbReference type="STRING" id="145458.APU90_03920"/>
<dbReference type="InterPro" id="IPR036291">
    <property type="entry name" value="NAD(P)-bd_dom_sf"/>
</dbReference>
<reference evidence="5 7" key="1">
    <citation type="submission" date="2015-04" db="EMBL/GenBank/DDBJ databases">
        <title>Draft genome sequence of Rathayibacter toxicus strain FH-142 (AKA 70134 or CS 32), a Western Australian isolate.</title>
        <authorList>
            <consortium name="Consortium for Microbial Forensics and Genomics (microFORGE)"/>
            <person name="Knight B.M."/>
            <person name="Roberts D.P."/>
            <person name="Lin D."/>
            <person name="Hari K."/>
            <person name="Fletcher J."/>
            <person name="Melcher U."/>
            <person name="Blagden T."/>
            <person name="Luster D.G."/>
            <person name="Sechler A.J."/>
            <person name="Schneider W.L."/>
            <person name="Winegar R.A."/>
        </authorList>
    </citation>
    <scope>NUCLEOTIDE SEQUENCE [LARGE SCALE GENOMIC DNA]</scope>
    <source>
        <strain evidence="5 7">FH142</strain>
    </source>
</reference>
<evidence type="ECO:0000256" key="3">
    <source>
        <dbReference type="RuleBase" id="RU000363"/>
    </source>
</evidence>
<proteinExistence type="inferred from homology"/>